<protein>
    <recommendedName>
        <fullName evidence="4">Pseudouridine synthase</fullName>
        <ecNumber evidence="4">5.4.99.-</ecNumber>
    </recommendedName>
</protein>
<dbReference type="NCBIfam" id="TIGR00005">
    <property type="entry name" value="rluA_subfam"/>
    <property type="match status" value="1"/>
</dbReference>
<dbReference type="GO" id="GO:0000455">
    <property type="term" value="P:enzyme-directed rRNA pseudouridine synthesis"/>
    <property type="evidence" value="ECO:0007669"/>
    <property type="project" value="TreeGrafter"/>
</dbReference>
<dbReference type="PROSITE" id="PS01129">
    <property type="entry name" value="PSI_RLU"/>
    <property type="match status" value="1"/>
</dbReference>
<evidence type="ECO:0000313" key="7">
    <source>
        <dbReference type="Proteomes" id="UP000229344"/>
    </source>
</evidence>
<proteinExistence type="inferred from homology"/>
<dbReference type="Proteomes" id="UP000229344">
    <property type="component" value="Unassembled WGS sequence"/>
</dbReference>
<evidence type="ECO:0000256" key="4">
    <source>
        <dbReference type="RuleBase" id="RU362028"/>
    </source>
</evidence>
<dbReference type="SUPFAM" id="SSF55120">
    <property type="entry name" value="Pseudouridine synthase"/>
    <property type="match status" value="1"/>
</dbReference>
<dbReference type="InterPro" id="IPR006145">
    <property type="entry name" value="PsdUridine_synth_RsuA/RluA"/>
</dbReference>
<dbReference type="InterPro" id="IPR020103">
    <property type="entry name" value="PsdUridine_synth_cat_dom_sf"/>
</dbReference>
<gene>
    <name evidence="6" type="ORF">COU16_00620</name>
</gene>
<sequence length="242" mass="26790">MNTIEIIYEDADVLVINKPVGILAHADGHSKEETVADWFVARVPEAAGVGEEQTLVGGTVITRPGIVHRLDKDTSGVMILAKTQAAFAYLKRQFHDRQVEKEYRAFVYGNMKEKWGSIDRPIGRSVKDFRLRSSERGARGVLRAAVTDWECIVQNTKYAYLKLSPKTGRTHQLRVHLKAISRPIVGDTLYATEVLLASDNLGFTSLALHAHTLTLTLPRGLRQTFTAPIPEAFIAAEAAIAK</sequence>
<dbReference type="GO" id="GO:0009982">
    <property type="term" value="F:pseudouridine synthase activity"/>
    <property type="evidence" value="ECO:0007669"/>
    <property type="project" value="InterPro"/>
</dbReference>
<dbReference type="GO" id="GO:0140098">
    <property type="term" value="F:catalytic activity, acting on RNA"/>
    <property type="evidence" value="ECO:0007669"/>
    <property type="project" value="UniProtKB-ARBA"/>
</dbReference>
<dbReference type="InterPro" id="IPR006224">
    <property type="entry name" value="PsdUridine_synth_RluA-like_CS"/>
</dbReference>
<organism evidence="6 7">
    <name type="scientific">Candidatus Kaiserbacteria bacterium CG10_big_fil_rev_8_21_14_0_10_47_16</name>
    <dbReference type="NCBI Taxonomy" id="1974608"/>
    <lineage>
        <taxon>Bacteria</taxon>
        <taxon>Candidatus Kaiseribacteriota</taxon>
    </lineage>
</organism>
<dbReference type="CDD" id="cd02869">
    <property type="entry name" value="PseudoU_synth_RluA_like"/>
    <property type="match status" value="1"/>
</dbReference>
<evidence type="ECO:0000256" key="1">
    <source>
        <dbReference type="ARBA" id="ARBA00010876"/>
    </source>
</evidence>
<reference evidence="7" key="1">
    <citation type="submission" date="2017-09" db="EMBL/GenBank/DDBJ databases">
        <title>Depth-based differentiation of microbial function through sediment-hosted aquifers and enrichment of novel symbionts in the deep terrestrial subsurface.</title>
        <authorList>
            <person name="Probst A.J."/>
            <person name="Ladd B."/>
            <person name="Jarett J.K."/>
            <person name="Geller-Mcgrath D.E."/>
            <person name="Sieber C.M.K."/>
            <person name="Emerson J.B."/>
            <person name="Anantharaman K."/>
            <person name="Thomas B.C."/>
            <person name="Malmstrom R."/>
            <person name="Stieglmeier M."/>
            <person name="Klingl A."/>
            <person name="Woyke T."/>
            <person name="Ryan C.M."/>
            <person name="Banfield J.F."/>
        </authorList>
    </citation>
    <scope>NUCLEOTIDE SEQUENCE [LARGE SCALE GENOMIC DNA]</scope>
</reference>
<dbReference type="AlphaFoldDB" id="A0A2H0UEM6"/>
<dbReference type="InterPro" id="IPR006225">
    <property type="entry name" value="PsdUridine_synth_RluC/D"/>
</dbReference>
<evidence type="ECO:0000256" key="2">
    <source>
        <dbReference type="ARBA" id="ARBA00023235"/>
    </source>
</evidence>
<evidence type="ECO:0000313" key="6">
    <source>
        <dbReference type="EMBL" id="PIR84874.1"/>
    </source>
</evidence>
<dbReference type="InterPro" id="IPR050188">
    <property type="entry name" value="RluA_PseudoU_synthase"/>
</dbReference>
<comment type="similarity">
    <text evidence="1 4">Belongs to the pseudouridine synthase RluA family.</text>
</comment>
<feature type="active site" evidence="3">
    <location>
        <position position="71"/>
    </location>
</feature>
<keyword evidence="2 4" id="KW-0413">Isomerase</keyword>
<dbReference type="GO" id="GO:0003723">
    <property type="term" value="F:RNA binding"/>
    <property type="evidence" value="ECO:0007669"/>
    <property type="project" value="InterPro"/>
</dbReference>
<comment type="function">
    <text evidence="4">Responsible for synthesis of pseudouridine from uracil.</text>
</comment>
<dbReference type="Pfam" id="PF00849">
    <property type="entry name" value="PseudoU_synth_2"/>
    <property type="match status" value="1"/>
</dbReference>
<dbReference type="PANTHER" id="PTHR21600">
    <property type="entry name" value="MITOCHONDRIAL RNA PSEUDOURIDINE SYNTHASE"/>
    <property type="match status" value="1"/>
</dbReference>
<comment type="catalytic activity">
    <reaction evidence="4">
        <text>a uridine in RNA = a pseudouridine in RNA</text>
        <dbReference type="Rhea" id="RHEA:48348"/>
        <dbReference type="Rhea" id="RHEA-COMP:12068"/>
        <dbReference type="Rhea" id="RHEA-COMP:12069"/>
        <dbReference type="ChEBI" id="CHEBI:65314"/>
        <dbReference type="ChEBI" id="CHEBI:65315"/>
    </reaction>
</comment>
<dbReference type="EC" id="5.4.99.-" evidence="4"/>
<name>A0A2H0UEM6_9BACT</name>
<evidence type="ECO:0000259" key="5">
    <source>
        <dbReference type="Pfam" id="PF00849"/>
    </source>
</evidence>
<dbReference type="PANTHER" id="PTHR21600:SF44">
    <property type="entry name" value="RIBOSOMAL LARGE SUBUNIT PSEUDOURIDINE SYNTHASE D"/>
    <property type="match status" value="1"/>
</dbReference>
<dbReference type="EMBL" id="PFBI01000003">
    <property type="protein sequence ID" value="PIR84874.1"/>
    <property type="molecule type" value="Genomic_DNA"/>
</dbReference>
<comment type="caution">
    <text evidence="6">The sequence shown here is derived from an EMBL/GenBank/DDBJ whole genome shotgun (WGS) entry which is preliminary data.</text>
</comment>
<feature type="domain" description="Pseudouridine synthase RsuA/RluA-like" evidence="5">
    <location>
        <begin position="12"/>
        <end position="178"/>
    </location>
</feature>
<dbReference type="Gene3D" id="3.30.2350.10">
    <property type="entry name" value="Pseudouridine synthase"/>
    <property type="match status" value="1"/>
</dbReference>
<evidence type="ECO:0000256" key="3">
    <source>
        <dbReference type="PIRSR" id="PIRSR606225-1"/>
    </source>
</evidence>
<accession>A0A2H0UEM6</accession>